<organism evidence="2 3">
    <name type="scientific">Sediminivirga luteola</name>
    <dbReference type="NCBI Taxonomy" id="1774748"/>
    <lineage>
        <taxon>Bacteria</taxon>
        <taxon>Bacillati</taxon>
        <taxon>Actinomycetota</taxon>
        <taxon>Actinomycetes</taxon>
        <taxon>Micrococcales</taxon>
        <taxon>Brevibacteriaceae</taxon>
        <taxon>Sediminivirga</taxon>
    </lineage>
</organism>
<dbReference type="Proteomes" id="UP000616114">
    <property type="component" value="Unassembled WGS sequence"/>
</dbReference>
<feature type="compositionally biased region" description="Basic and acidic residues" evidence="1">
    <location>
        <begin position="50"/>
        <end position="63"/>
    </location>
</feature>
<evidence type="ECO:0000313" key="3">
    <source>
        <dbReference type="Proteomes" id="UP000616114"/>
    </source>
</evidence>
<dbReference type="Pfam" id="PF14013">
    <property type="entry name" value="MT0933_antitox"/>
    <property type="match status" value="1"/>
</dbReference>
<feature type="region of interest" description="Disordered" evidence="1">
    <location>
        <begin position="46"/>
        <end position="100"/>
    </location>
</feature>
<feature type="compositionally biased region" description="Gly residues" evidence="1">
    <location>
        <begin position="86"/>
        <end position="100"/>
    </location>
</feature>
<sequence length="100" mass="10157">MGLDKIVGKAKDLANDPKVKNALGSEKAERASDAVLDKAAGAVDRVTGGKHSDTVRKARDAADRAVGTDSGNVGEQRPGHAREPGRGPGEGLFDGPGAGR</sequence>
<keyword evidence="3" id="KW-1185">Reference proteome</keyword>
<evidence type="ECO:0000256" key="1">
    <source>
        <dbReference type="SAM" id="MobiDB-lite"/>
    </source>
</evidence>
<dbReference type="AlphaFoldDB" id="A0A8J2TXD3"/>
<proteinExistence type="predicted"/>
<reference evidence="2" key="2">
    <citation type="submission" date="2020-09" db="EMBL/GenBank/DDBJ databases">
        <authorList>
            <person name="Sun Q."/>
            <person name="Zhou Y."/>
        </authorList>
    </citation>
    <scope>NUCLEOTIDE SEQUENCE</scope>
    <source>
        <strain evidence="2">CGMCC 1.12785</strain>
    </source>
</reference>
<dbReference type="InterPro" id="IPR028037">
    <property type="entry name" value="Antitoxin_Rv0909/MT0933"/>
</dbReference>
<evidence type="ECO:0000313" key="2">
    <source>
        <dbReference type="EMBL" id="GGA11140.1"/>
    </source>
</evidence>
<dbReference type="EMBL" id="BMFY01000004">
    <property type="protein sequence ID" value="GGA11140.1"/>
    <property type="molecule type" value="Genomic_DNA"/>
</dbReference>
<reference evidence="2" key="1">
    <citation type="journal article" date="2014" name="Int. J. Syst. Evol. Microbiol.">
        <title>Complete genome sequence of Corynebacterium casei LMG S-19264T (=DSM 44701T), isolated from a smear-ripened cheese.</title>
        <authorList>
            <consortium name="US DOE Joint Genome Institute (JGI-PGF)"/>
            <person name="Walter F."/>
            <person name="Albersmeier A."/>
            <person name="Kalinowski J."/>
            <person name="Ruckert C."/>
        </authorList>
    </citation>
    <scope>NUCLEOTIDE SEQUENCE</scope>
    <source>
        <strain evidence="2">CGMCC 1.12785</strain>
    </source>
</reference>
<evidence type="ECO:0008006" key="4">
    <source>
        <dbReference type="Google" id="ProtNLM"/>
    </source>
</evidence>
<protein>
    <recommendedName>
        <fullName evidence="4">Antitoxin protein of toxin-antitoxin system</fullName>
    </recommendedName>
</protein>
<accession>A0A8J2TXD3</accession>
<name>A0A8J2TXD3_9MICO</name>
<comment type="caution">
    <text evidence="2">The sequence shown here is derived from an EMBL/GenBank/DDBJ whole genome shotgun (WGS) entry which is preliminary data.</text>
</comment>
<dbReference type="RefSeq" id="WP_188550062.1">
    <property type="nucleotide sequence ID" value="NZ_BMFY01000004.1"/>
</dbReference>
<gene>
    <name evidence="2" type="ORF">GCM10011333_12480</name>
</gene>